<reference evidence="9" key="1">
    <citation type="submission" date="2022-01" db="EMBL/GenBank/DDBJ databases">
        <authorList>
            <person name="Braso-Vives M."/>
        </authorList>
    </citation>
    <scope>NUCLEOTIDE SEQUENCE</scope>
</reference>
<dbReference type="PROSITE" id="PS00518">
    <property type="entry name" value="ZF_RING_1"/>
    <property type="match status" value="1"/>
</dbReference>
<dbReference type="Gene3D" id="3.30.40.10">
    <property type="entry name" value="Zinc/RING finger domain, C3HC4 (zinc finger)"/>
    <property type="match status" value="2"/>
</dbReference>
<gene>
    <name evidence="9" type="primary">PDZRN3</name>
    <name evidence="9" type="ORF">BLAG_LOCUS19602</name>
</gene>
<name>A0A8J9ZZF2_BRALA</name>
<organism evidence="9 10">
    <name type="scientific">Branchiostoma lanceolatum</name>
    <name type="common">Common lancelet</name>
    <name type="synonym">Amphioxus lanceolatum</name>
    <dbReference type="NCBI Taxonomy" id="7740"/>
    <lineage>
        <taxon>Eukaryota</taxon>
        <taxon>Metazoa</taxon>
        <taxon>Chordata</taxon>
        <taxon>Cephalochordata</taxon>
        <taxon>Leptocardii</taxon>
        <taxon>Amphioxiformes</taxon>
        <taxon>Branchiostomatidae</taxon>
        <taxon>Branchiostoma</taxon>
    </lineage>
</organism>
<feature type="region of interest" description="Disordered" evidence="6">
    <location>
        <begin position="553"/>
        <end position="624"/>
    </location>
</feature>
<dbReference type="PANTHER" id="PTHR15545:SF8">
    <property type="entry name" value="SLO-INTERACTING PROTEIN 1"/>
    <property type="match status" value="1"/>
</dbReference>
<keyword evidence="4" id="KW-0175">Coiled coil</keyword>
<dbReference type="Proteomes" id="UP000838412">
    <property type="component" value="Chromosome 5"/>
</dbReference>
<keyword evidence="2 5" id="KW-0863">Zinc-finger</keyword>
<dbReference type="InterPro" id="IPR001478">
    <property type="entry name" value="PDZ"/>
</dbReference>
<dbReference type="InterPro" id="IPR001841">
    <property type="entry name" value="Znf_RING"/>
</dbReference>
<keyword evidence="10" id="KW-1185">Reference proteome</keyword>
<dbReference type="AlphaFoldDB" id="A0A8J9ZZF2"/>
<sequence>MGIDTRRFSGPVSPDLLCSLCGGVLQDPLATPCGHVFCAGCVLPWVELRACCPYLGGENVACGATIPSVRDLHHVLPLRSLVLSLPVRCDHDGRGCETVVPLRELGAHLDRCDYTPVPCRNPGCREMVNCKDHDQHQRELCPFRPAGVCQQGCGLTLTHKDASSTEHDCIKALQNLVSSLQLKLSRADQDDKKRAVRFSKREKALLAQIATIQSEIHMQALRFQKKITDYRAQIDYFTRRNWQPGEEQRLTVILERDQGMLGFNIMGGNVGDGISSEGIYVSRIVEKGPADEQGKLRIHDRIMQVNGKDLSKASHEESVEAFRTAKEPIVVEVVRRSSVARQGTAKPDRREPCLVDAAVQTDIGPDPYYMLGMYRPPTPPPLGMQGTAPHPYGDPMLYDAAEDLEFADDLPPLDDNYNIEYEEVTLSRTTSEDKLGLTLCYGTDEEEDLGIYVSEIDPKSVAGKSGRIREGDHIVQINGEEVLNKDHAVRLFSEDKSEIKLLVARPDTRFDESWLEEERNMILDELNMHMLEQHHSDAMRYTAAMLDYNECRHSKEEEGTTDSATSTSNQHEKDSGVGRTDESTKNDESSEQDLGEDQSSHRLGSGELRNSNSSFTSNEQEFGQEISAEQCAQFQKELERKCNESYGTRDTGTLSDVSERELEVLNRRMEGMNFHTMPHVYPRDMTPYDNLYENIMYYHQRNTPDVLSSYENLGHGLRHPGPHSVGPKPDIVQPEMTEIEKDKQSDNSSSAYNTGESCRSTPLTLEFSVDSCKRSDTSSENVVTVVSSQPTASVTVTETAKDIRPSQSPVRKLGKPDSVKDLRSRSTSREKEGKIEKKHKDTKESQKSLRREKPPRRDRQQEESVYFQPRPRFVERDSVYFQPRNRPSMYASQQSIRTMSSMCTSQMSIPVHAQHYRSYMHLLKAQEREMFRKARQKDVEKEQPREQVCKEEKPEDDGNFEWKVKIRSDGSRYITRRPVRDRLLKERAMKIQEERMGLTTDDEAISEMKLGRYWTREERREHLQRAKDQKRRREFMERARLDILKESNNENQILEMSQKKMSKKGKGKIMDNFTTVQELLAQRVTDGSKTLGPLVTLTTV</sequence>
<dbReference type="InterPro" id="IPR036034">
    <property type="entry name" value="PDZ_sf"/>
</dbReference>
<protein>
    <submittedName>
        <fullName evidence="9">PDZRN3 protein</fullName>
    </submittedName>
</protein>
<dbReference type="PROSITE" id="PS50106">
    <property type="entry name" value="PDZ"/>
    <property type="match status" value="2"/>
</dbReference>
<feature type="compositionally biased region" description="Basic and acidic residues" evidence="6">
    <location>
        <begin position="814"/>
        <end position="862"/>
    </location>
</feature>
<feature type="compositionally biased region" description="Polar residues" evidence="6">
    <location>
        <begin position="608"/>
        <end position="621"/>
    </location>
</feature>
<evidence type="ECO:0000313" key="9">
    <source>
        <dbReference type="EMBL" id="CAH1265703.1"/>
    </source>
</evidence>
<dbReference type="InterPro" id="IPR013083">
    <property type="entry name" value="Znf_RING/FYVE/PHD"/>
</dbReference>
<dbReference type="InterPro" id="IPR017907">
    <property type="entry name" value="Znf_RING_CS"/>
</dbReference>
<feature type="region of interest" description="Disordered" evidence="6">
    <location>
        <begin position="772"/>
        <end position="869"/>
    </location>
</feature>
<feature type="domain" description="RING-type" evidence="7">
    <location>
        <begin position="18"/>
        <end position="53"/>
    </location>
</feature>
<evidence type="ECO:0000256" key="3">
    <source>
        <dbReference type="ARBA" id="ARBA00022833"/>
    </source>
</evidence>
<feature type="domain" description="PDZ" evidence="8">
    <location>
        <begin position="423"/>
        <end position="507"/>
    </location>
</feature>
<feature type="compositionally biased region" description="Low complexity" evidence="6">
    <location>
        <begin position="778"/>
        <end position="788"/>
    </location>
</feature>
<dbReference type="EMBL" id="OV696690">
    <property type="protein sequence ID" value="CAH1265703.1"/>
    <property type="molecule type" value="Genomic_DNA"/>
</dbReference>
<evidence type="ECO:0000256" key="4">
    <source>
        <dbReference type="ARBA" id="ARBA00023054"/>
    </source>
</evidence>
<keyword evidence="3" id="KW-0862">Zinc</keyword>
<proteinExistence type="predicted"/>
<evidence type="ECO:0000256" key="1">
    <source>
        <dbReference type="ARBA" id="ARBA00022723"/>
    </source>
</evidence>
<dbReference type="Pfam" id="PF00595">
    <property type="entry name" value="PDZ"/>
    <property type="match status" value="2"/>
</dbReference>
<dbReference type="OrthoDB" id="6270329at2759"/>
<dbReference type="GO" id="GO:0008270">
    <property type="term" value="F:zinc ion binding"/>
    <property type="evidence" value="ECO:0007669"/>
    <property type="project" value="UniProtKB-KW"/>
</dbReference>
<feature type="compositionally biased region" description="Polar residues" evidence="6">
    <location>
        <begin position="746"/>
        <end position="758"/>
    </location>
</feature>
<feature type="compositionally biased region" description="Polar residues" evidence="6">
    <location>
        <begin position="789"/>
        <end position="798"/>
    </location>
</feature>
<dbReference type="FunFam" id="2.30.42.10:FF:000133">
    <property type="entry name" value="PDZ domain containing ring finger 4"/>
    <property type="match status" value="1"/>
</dbReference>
<accession>A0A8J9ZZF2</accession>
<dbReference type="FunFam" id="2.30.42.10:FF:000028">
    <property type="entry name" value="PDZ domain containing ring finger 4"/>
    <property type="match status" value="1"/>
</dbReference>
<evidence type="ECO:0000313" key="10">
    <source>
        <dbReference type="Proteomes" id="UP000838412"/>
    </source>
</evidence>
<evidence type="ECO:0000259" key="7">
    <source>
        <dbReference type="PROSITE" id="PS50089"/>
    </source>
</evidence>
<evidence type="ECO:0000256" key="5">
    <source>
        <dbReference type="PROSITE-ProRule" id="PRU00175"/>
    </source>
</evidence>
<evidence type="ECO:0000256" key="6">
    <source>
        <dbReference type="SAM" id="MobiDB-lite"/>
    </source>
</evidence>
<feature type="compositionally biased region" description="Basic and acidic residues" evidence="6">
    <location>
        <begin position="570"/>
        <end position="588"/>
    </location>
</feature>
<dbReference type="PROSITE" id="PS50089">
    <property type="entry name" value="ZF_RING_2"/>
    <property type="match status" value="1"/>
</dbReference>
<dbReference type="InterPro" id="IPR051971">
    <property type="entry name" value="E3_ubiquitin-PDZ_ligase"/>
</dbReference>
<evidence type="ECO:0000259" key="8">
    <source>
        <dbReference type="PROSITE" id="PS50106"/>
    </source>
</evidence>
<dbReference type="CDD" id="cd06716">
    <property type="entry name" value="PDZ2-PDZRN4-like"/>
    <property type="match status" value="1"/>
</dbReference>
<dbReference type="Gene3D" id="2.30.42.10">
    <property type="match status" value="2"/>
</dbReference>
<evidence type="ECO:0000256" key="2">
    <source>
        <dbReference type="ARBA" id="ARBA00022771"/>
    </source>
</evidence>
<feature type="domain" description="PDZ" evidence="8">
    <location>
        <begin position="251"/>
        <end position="337"/>
    </location>
</feature>
<dbReference type="Pfam" id="PF13923">
    <property type="entry name" value="zf-C3HC4_2"/>
    <property type="match status" value="1"/>
</dbReference>
<dbReference type="SUPFAM" id="SSF50156">
    <property type="entry name" value="PDZ domain-like"/>
    <property type="match status" value="2"/>
</dbReference>
<dbReference type="SUPFAM" id="SSF49599">
    <property type="entry name" value="TRAF domain-like"/>
    <property type="match status" value="1"/>
</dbReference>
<dbReference type="SMART" id="SM00228">
    <property type="entry name" value="PDZ"/>
    <property type="match status" value="2"/>
</dbReference>
<dbReference type="SUPFAM" id="SSF57850">
    <property type="entry name" value="RING/U-box"/>
    <property type="match status" value="1"/>
</dbReference>
<dbReference type="PANTHER" id="PTHR15545">
    <property type="entry name" value="PDZ DOMAIN CONTAINING RING FINGER PROTEIN 3, 4"/>
    <property type="match status" value="1"/>
</dbReference>
<feature type="region of interest" description="Disordered" evidence="6">
    <location>
        <begin position="738"/>
        <end position="758"/>
    </location>
</feature>
<keyword evidence="1" id="KW-0479">Metal-binding</keyword>